<evidence type="ECO:0008006" key="3">
    <source>
        <dbReference type="Google" id="ProtNLM"/>
    </source>
</evidence>
<dbReference type="eggNOG" id="KOG2617">
    <property type="taxonomic scope" value="Eukaryota"/>
</dbReference>
<dbReference type="Pfam" id="PF00285">
    <property type="entry name" value="Citrate_synt"/>
    <property type="match status" value="1"/>
</dbReference>
<dbReference type="InParanoid" id="D8LKC6"/>
<evidence type="ECO:0000313" key="1">
    <source>
        <dbReference type="EMBL" id="CBN76071.1"/>
    </source>
</evidence>
<evidence type="ECO:0000313" key="2">
    <source>
        <dbReference type="Proteomes" id="UP000002630"/>
    </source>
</evidence>
<gene>
    <name evidence="1" type="ORF">Esi_0292_0040</name>
</gene>
<dbReference type="InterPro" id="IPR036969">
    <property type="entry name" value="Citrate_synthase_sf"/>
</dbReference>
<sequence>MNNLRILTQRASKGAFRSLAGGERSLSTLKNVLAEQIPAKQAELAKLKKEHGHKSVGEVTIDQVIGGARGIKSMIWETSNLDADEGIRFRGLTIPDCQEKLPGYTEGGEPMPEALLWLLLTGEVPTKAQVDELTADLHKRSGIPKHVEEMIRQFPKDMHAMSMFGAALFALQTESKFAKAYAKGVSKKHRSYTY</sequence>
<dbReference type="EMBL" id="FN648478">
    <property type="protein sequence ID" value="CBN76071.1"/>
    <property type="molecule type" value="Genomic_DNA"/>
</dbReference>
<dbReference type="OrthoDB" id="8017587at2759"/>
<dbReference type="STRING" id="2880.D8LKC6"/>
<dbReference type="PANTHER" id="PTHR11739:SF8">
    <property type="entry name" value="CITRATE SYNTHASE, MITOCHONDRIAL"/>
    <property type="match status" value="1"/>
</dbReference>
<dbReference type="EMBL" id="FN649727">
    <property type="protein sequence ID" value="CBN76071.1"/>
    <property type="molecule type" value="Genomic_DNA"/>
</dbReference>
<dbReference type="Proteomes" id="UP000002630">
    <property type="component" value="Linkage Group LG02"/>
</dbReference>
<keyword evidence="2" id="KW-1185">Reference proteome</keyword>
<dbReference type="AlphaFoldDB" id="D8LKC6"/>
<proteinExistence type="predicted"/>
<name>D8LKC6_ECTSI</name>
<dbReference type="GO" id="GO:0046912">
    <property type="term" value="F:acyltransferase activity, acyl groups converted into alkyl on transfer"/>
    <property type="evidence" value="ECO:0007669"/>
    <property type="project" value="InterPro"/>
</dbReference>
<accession>D8LKC6</accession>
<dbReference type="Gene3D" id="1.10.580.10">
    <property type="entry name" value="Citrate Synthase, domain 1"/>
    <property type="match status" value="1"/>
</dbReference>
<dbReference type="GO" id="GO:0006099">
    <property type="term" value="P:tricarboxylic acid cycle"/>
    <property type="evidence" value="ECO:0007669"/>
    <property type="project" value="TreeGrafter"/>
</dbReference>
<protein>
    <recommendedName>
        <fullName evidence="3">Citrate synthase</fullName>
    </recommendedName>
</protein>
<dbReference type="InterPro" id="IPR002020">
    <property type="entry name" value="Citrate_synthase"/>
</dbReference>
<dbReference type="InterPro" id="IPR016142">
    <property type="entry name" value="Citrate_synth-like_lrg_a-sub"/>
</dbReference>
<dbReference type="GO" id="GO:0005759">
    <property type="term" value="C:mitochondrial matrix"/>
    <property type="evidence" value="ECO:0007669"/>
    <property type="project" value="TreeGrafter"/>
</dbReference>
<dbReference type="GO" id="GO:0005975">
    <property type="term" value="P:carbohydrate metabolic process"/>
    <property type="evidence" value="ECO:0007669"/>
    <property type="project" value="TreeGrafter"/>
</dbReference>
<reference evidence="1 2" key="1">
    <citation type="journal article" date="2010" name="Nature">
        <title>The Ectocarpus genome and the independent evolution of multicellularity in brown algae.</title>
        <authorList>
            <person name="Cock J.M."/>
            <person name="Sterck L."/>
            <person name="Rouze P."/>
            <person name="Scornet D."/>
            <person name="Allen A.E."/>
            <person name="Amoutzias G."/>
            <person name="Anthouard V."/>
            <person name="Artiguenave F."/>
            <person name="Aury J.M."/>
            <person name="Badger J.H."/>
            <person name="Beszteri B."/>
            <person name="Billiau K."/>
            <person name="Bonnet E."/>
            <person name="Bothwell J.H."/>
            <person name="Bowler C."/>
            <person name="Boyen C."/>
            <person name="Brownlee C."/>
            <person name="Carrano C.J."/>
            <person name="Charrier B."/>
            <person name="Cho G.Y."/>
            <person name="Coelho S.M."/>
            <person name="Collen J."/>
            <person name="Corre E."/>
            <person name="Da Silva C."/>
            <person name="Delage L."/>
            <person name="Delaroque N."/>
            <person name="Dittami S.M."/>
            <person name="Doulbeau S."/>
            <person name="Elias M."/>
            <person name="Farnham G."/>
            <person name="Gachon C.M."/>
            <person name="Gschloessl B."/>
            <person name="Heesch S."/>
            <person name="Jabbari K."/>
            <person name="Jubin C."/>
            <person name="Kawai H."/>
            <person name="Kimura K."/>
            <person name="Kloareg B."/>
            <person name="Kupper F.C."/>
            <person name="Lang D."/>
            <person name="Le Bail A."/>
            <person name="Leblanc C."/>
            <person name="Lerouge P."/>
            <person name="Lohr M."/>
            <person name="Lopez P.J."/>
            <person name="Martens C."/>
            <person name="Maumus F."/>
            <person name="Michel G."/>
            <person name="Miranda-Saavedra D."/>
            <person name="Morales J."/>
            <person name="Moreau H."/>
            <person name="Motomura T."/>
            <person name="Nagasato C."/>
            <person name="Napoli C.A."/>
            <person name="Nelson D.R."/>
            <person name="Nyvall-Collen P."/>
            <person name="Peters A.F."/>
            <person name="Pommier C."/>
            <person name="Potin P."/>
            <person name="Poulain J."/>
            <person name="Quesneville H."/>
            <person name="Read B."/>
            <person name="Rensing S.A."/>
            <person name="Ritter A."/>
            <person name="Rousvoal S."/>
            <person name="Samanta M."/>
            <person name="Samson G."/>
            <person name="Schroeder D.C."/>
            <person name="Segurens B."/>
            <person name="Strittmatter M."/>
            <person name="Tonon T."/>
            <person name="Tregear J.W."/>
            <person name="Valentin K."/>
            <person name="von Dassow P."/>
            <person name="Yamagishi T."/>
            <person name="Van de Peer Y."/>
            <person name="Wincker P."/>
        </authorList>
    </citation>
    <scope>NUCLEOTIDE SEQUENCE [LARGE SCALE GENOMIC DNA]</scope>
    <source>
        <strain evidence="2">Ec32 / CCAP1310/4</strain>
    </source>
</reference>
<dbReference type="PANTHER" id="PTHR11739">
    <property type="entry name" value="CITRATE SYNTHASE"/>
    <property type="match status" value="1"/>
</dbReference>
<dbReference type="SUPFAM" id="SSF48256">
    <property type="entry name" value="Citrate synthase"/>
    <property type="match status" value="1"/>
</dbReference>
<organism evidence="1 2">
    <name type="scientific">Ectocarpus siliculosus</name>
    <name type="common">Brown alga</name>
    <name type="synonym">Conferva siliculosa</name>
    <dbReference type="NCBI Taxonomy" id="2880"/>
    <lineage>
        <taxon>Eukaryota</taxon>
        <taxon>Sar</taxon>
        <taxon>Stramenopiles</taxon>
        <taxon>Ochrophyta</taxon>
        <taxon>PX clade</taxon>
        <taxon>Phaeophyceae</taxon>
        <taxon>Ectocarpales</taxon>
        <taxon>Ectocarpaceae</taxon>
        <taxon>Ectocarpus</taxon>
    </lineage>
</organism>